<dbReference type="SUPFAM" id="SSF53187">
    <property type="entry name" value="Zn-dependent exopeptidases"/>
    <property type="match status" value="1"/>
</dbReference>
<dbReference type="Gene3D" id="3.30.70.360">
    <property type="match status" value="1"/>
</dbReference>
<feature type="domain" description="Peptidase M20 dimerisation" evidence="2">
    <location>
        <begin position="290"/>
        <end position="379"/>
    </location>
</feature>
<dbReference type="InterPro" id="IPR011650">
    <property type="entry name" value="Peptidase_M20_dimer"/>
</dbReference>
<dbReference type="STRING" id="2282107.A0A286UKU0"/>
<dbReference type="InParanoid" id="A0A286UKU0"/>
<dbReference type="InterPro" id="IPR052030">
    <property type="entry name" value="Peptidase_M20/M20A_hydrolases"/>
</dbReference>
<evidence type="ECO:0000259" key="2">
    <source>
        <dbReference type="Pfam" id="PF07687"/>
    </source>
</evidence>
<protein>
    <submittedName>
        <fullName evidence="3">Amidohydrolase</fullName>
    </submittedName>
</protein>
<comment type="caution">
    <text evidence="3">The sequence shown here is derived from an EMBL/GenBank/DDBJ whole genome shotgun (WGS) entry which is preliminary data.</text>
</comment>
<evidence type="ECO:0000313" key="3">
    <source>
        <dbReference type="EMBL" id="PAV20227.1"/>
    </source>
</evidence>
<dbReference type="EMBL" id="NBII01000004">
    <property type="protein sequence ID" value="PAV20227.1"/>
    <property type="molecule type" value="Genomic_DNA"/>
</dbReference>
<accession>A0A286UKU0</accession>
<dbReference type="Pfam" id="PF07687">
    <property type="entry name" value="M20_dimer"/>
    <property type="match status" value="1"/>
</dbReference>
<dbReference type="GO" id="GO:0016805">
    <property type="term" value="F:dipeptidase activity"/>
    <property type="evidence" value="ECO:0007669"/>
    <property type="project" value="TreeGrafter"/>
</dbReference>
<name>A0A286UKU0_9AGAM</name>
<evidence type="ECO:0000256" key="1">
    <source>
        <dbReference type="ARBA" id="ARBA00006247"/>
    </source>
</evidence>
<dbReference type="NCBIfam" id="TIGR01891">
    <property type="entry name" value="amidohydrolases"/>
    <property type="match status" value="1"/>
</dbReference>
<dbReference type="InterPro" id="IPR002933">
    <property type="entry name" value="Peptidase_M20"/>
</dbReference>
<keyword evidence="4" id="KW-1185">Reference proteome</keyword>
<dbReference type="Gene3D" id="3.40.630.10">
    <property type="entry name" value="Zn peptidases"/>
    <property type="match status" value="1"/>
</dbReference>
<comment type="similarity">
    <text evidence="1">Belongs to the peptidase M20A family.</text>
</comment>
<reference evidence="3 4" key="1">
    <citation type="journal article" date="2017" name="Mol. Ecol.">
        <title>Comparative and population genomic landscape of Phellinus noxius: A hypervariable fungus causing root rot in trees.</title>
        <authorList>
            <person name="Chung C.L."/>
            <person name="Lee T.J."/>
            <person name="Akiba M."/>
            <person name="Lee H.H."/>
            <person name="Kuo T.H."/>
            <person name="Liu D."/>
            <person name="Ke H.M."/>
            <person name="Yokoi T."/>
            <person name="Roa M.B."/>
            <person name="Lu M.J."/>
            <person name="Chang Y.Y."/>
            <person name="Ann P.J."/>
            <person name="Tsai J.N."/>
            <person name="Chen C.Y."/>
            <person name="Tzean S.S."/>
            <person name="Ota Y."/>
            <person name="Hattori T."/>
            <person name="Sahashi N."/>
            <person name="Liou R.F."/>
            <person name="Kikuchi T."/>
            <person name="Tsai I.J."/>
        </authorList>
    </citation>
    <scope>NUCLEOTIDE SEQUENCE [LARGE SCALE GENOMIC DNA]</scope>
    <source>
        <strain evidence="3 4">FFPRI411160</strain>
    </source>
</reference>
<dbReference type="Proteomes" id="UP000217199">
    <property type="component" value="Unassembled WGS sequence"/>
</dbReference>
<dbReference type="Pfam" id="PF01546">
    <property type="entry name" value="Peptidase_M20"/>
    <property type="match status" value="1"/>
</dbReference>
<gene>
    <name evidence="3" type="ORF">PNOK_0516100</name>
</gene>
<dbReference type="AlphaFoldDB" id="A0A286UKU0"/>
<dbReference type="PANTHER" id="PTHR30575">
    <property type="entry name" value="PEPTIDASE M20"/>
    <property type="match status" value="1"/>
</dbReference>
<dbReference type="OrthoDB" id="6119954at2759"/>
<dbReference type="FunFam" id="3.30.70.360:FF:000004">
    <property type="entry name" value="Peptidase M20 domain-containing protein 2"/>
    <property type="match status" value="1"/>
</dbReference>
<dbReference type="InterPro" id="IPR036264">
    <property type="entry name" value="Bact_exopeptidase_dim_dom"/>
</dbReference>
<proteinExistence type="inferred from homology"/>
<dbReference type="PANTHER" id="PTHR30575:SF0">
    <property type="entry name" value="XAA-ARG DIPEPTIDASE"/>
    <property type="match status" value="1"/>
</dbReference>
<dbReference type="CDD" id="cd05672">
    <property type="entry name" value="M20_ACY1L2-like"/>
    <property type="match status" value="1"/>
</dbReference>
<dbReference type="InterPro" id="IPR017439">
    <property type="entry name" value="Amidohydrolase"/>
</dbReference>
<evidence type="ECO:0000313" key="4">
    <source>
        <dbReference type="Proteomes" id="UP000217199"/>
    </source>
</evidence>
<sequence length="514" mass="55784">MPVPSVPRLGINNPPISLSTSLMSSINQATPGCFKGLRSLFSRSTDYANRAPKPPAGEQRINNSLVAPSSDCKPCYSCCSFKVVPENGVTWTKEKENDIPPPYTSDEATDYYGEVKAAIERSIADLDEELWALNREIHDNPELGYQEFKTHDTLTNFMEAQNFTVTRHICGLDTAWRAEWSFGEGGRTLGINSEMDALPGIGHACGHNLIAVGGVTIAIAVKAAMEKYKIAGKIILLGTPAEEGGGGKIQLLERGAYKEMDICVMSHPGPGPKDSAATGSSLATQPLVVEYFGHTAHAAAAPWEGQNALDAAVLAYNSISLLRQQIKPNCRVHGIIEGRDWAANIIPDYARMKWIVRAPTKTELSGLLARVRACIEAAAIAASCKAEINLEVAYYDLRQNEVLAQEFLRTVQNHYGMRVGSGSDNDISASTDFGNVTYAMPGLHPAYAINTKPGGGNHTKEFAESAGSKESHEAALKVSKGLALIGLRCLKDEDFYLKVRKSYDDMIGTYDRRQ</sequence>
<organism evidence="3 4">
    <name type="scientific">Pyrrhoderma noxium</name>
    <dbReference type="NCBI Taxonomy" id="2282107"/>
    <lineage>
        <taxon>Eukaryota</taxon>
        <taxon>Fungi</taxon>
        <taxon>Dikarya</taxon>
        <taxon>Basidiomycota</taxon>
        <taxon>Agaricomycotina</taxon>
        <taxon>Agaricomycetes</taxon>
        <taxon>Hymenochaetales</taxon>
        <taxon>Hymenochaetaceae</taxon>
        <taxon>Pyrrhoderma</taxon>
    </lineage>
</organism>
<dbReference type="SUPFAM" id="SSF55031">
    <property type="entry name" value="Bacterial exopeptidase dimerisation domain"/>
    <property type="match status" value="1"/>
</dbReference>